<protein>
    <submittedName>
        <fullName evidence="2">Toxin-antitoxin system toxin component, PIN family</fullName>
    </submittedName>
</protein>
<name>A0ABW8Z390_9BURK</name>
<dbReference type="PANTHER" id="PTHR34610">
    <property type="entry name" value="SSL7007 PROTEIN"/>
    <property type="match status" value="1"/>
</dbReference>
<keyword evidence="3" id="KW-1185">Reference proteome</keyword>
<gene>
    <name evidence="2" type="ORF">PQR63_03895</name>
</gene>
<comment type="caution">
    <text evidence="2">The sequence shown here is derived from an EMBL/GenBank/DDBJ whole genome shotgun (WGS) entry which is preliminary data.</text>
</comment>
<evidence type="ECO:0000259" key="1">
    <source>
        <dbReference type="Pfam" id="PF13470"/>
    </source>
</evidence>
<dbReference type="EMBL" id="JAQQFR010000002">
    <property type="protein sequence ID" value="MFL9877509.1"/>
    <property type="molecule type" value="Genomic_DNA"/>
</dbReference>
<sequence>MTISTETSSTSSGGTAPLTSASAFTSLANADVDAGKTPRIVLDTNVCLDLFVFRDPRWTALLQAMENKEVHAVTREDCRMEWLVVLNYPHLPLTEDDKPGIRAEFDRLITCLPNAAVNTFGLPICTDPDDQKFLELSLQAEANVLITKDKALLKLAKKTARKNMFAIMTPQTWHATLATGSMQAASP</sequence>
<dbReference type="InterPro" id="IPR029060">
    <property type="entry name" value="PIN-like_dom_sf"/>
</dbReference>
<dbReference type="SUPFAM" id="SSF88723">
    <property type="entry name" value="PIN domain-like"/>
    <property type="match status" value="1"/>
</dbReference>
<dbReference type="NCBIfam" id="TIGR00305">
    <property type="entry name" value="putative toxin-antitoxin system toxin component, PIN family"/>
    <property type="match status" value="1"/>
</dbReference>
<proteinExistence type="predicted"/>
<accession>A0ABW8Z390</accession>
<dbReference type="InterPro" id="IPR002850">
    <property type="entry name" value="PIN_toxin-like"/>
</dbReference>
<dbReference type="RefSeq" id="WP_408165802.1">
    <property type="nucleotide sequence ID" value="NZ_JAQQFR010000002.1"/>
</dbReference>
<feature type="domain" description="PIN" evidence="1">
    <location>
        <begin position="39"/>
        <end position="151"/>
    </location>
</feature>
<dbReference type="InterPro" id="IPR002716">
    <property type="entry name" value="PIN_dom"/>
</dbReference>
<reference evidence="2 3" key="1">
    <citation type="journal article" date="2024" name="Chem. Sci.">
        <title>Discovery of megapolipeptins by genome mining of a Burkholderiales bacteria collection.</title>
        <authorList>
            <person name="Paulo B.S."/>
            <person name="Recchia M.J.J."/>
            <person name="Lee S."/>
            <person name="Fergusson C.H."/>
            <person name="Romanowski S.B."/>
            <person name="Hernandez A."/>
            <person name="Krull N."/>
            <person name="Liu D.Y."/>
            <person name="Cavanagh H."/>
            <person name="Bos A."/>
            <person name="Gray C.A."/>
            <person name="Murphy B.T."/>
            <person name="Linington R.G."/>
            <person name="Eustaquio A.S."/>
        </authorList>
    </citation>
    <scope>NUCLEOTIDE SEQUENCE [LARGE SCALE GENOMIC DNA]</scope>
    <source>
        <strain evidence="2 3">RL21-008-BIB-B</strain>
    </source>
</reference>
<dbReference type="PANTHER" id="PTHR34610:SF3">
    <property type="entry name" value="SSL7007 PROTEIN"/>
    <property type="match status" value="1"/>
</dbReference>
<dbReference type="Pfam" id="PF13470">
    <property type="entry name" value="PIN_3"/>
    <property type="match status" value="1"/>
</dbReference>
<evidence type="ECO:0000313" key="2">
    <source>
        <dbReference type="EMBL" id="MFL9877509.1"/>
    </source>
</evidence>
<organism evidence="2 3">
    <name type="scientific">Herbaspirillum rhizosphaerae</name>
    <dbReference type="NCBI Taxonomy" id="346179"/>
    <lineage>
        <taxon>Bacteria</taxon>
        <taxon>Pseudomonadati</taxon>
        <taxon>Pseudomonadota</taxon>
        <taxon>Betaproteobacteria</taxon>
        <taxon>Burkholderiales</taxon>
        <taxon>Oxalobacteraceae</taxon>
        <taxon>Herbaspirillum</taxon>
    </lineage>
</organism>
<dbReference type="Proteomes" id="UP001629214">
    <property type="component" value="Unassembled WGS sequence"/>
</dbReference>
<evidence type="ECO:0000313" key="3">
    <source>
        <dbReference type="Proteomes" id="UP001629214"/>
    </source>
</evidence>